<accession>A0A975EZX5</accession>
<dbReference type="EMBL" id="CP054257">
    <property type="protein sequence ID" value="QTQ11867.1"/>
    <property type="molecule type" value="Genomic_DNA"/>
</dbReference>
<feature type="transmembrane region" description="Helical" evidence="7">
    <location>
        <begin position="143"/>
        <end position="169"/>
    </location>
</feature>
<evidence type="ECO:0000256" key="7">
    <source>
        <dbReference type="SAM" id="Phobius"/>
    </source>
</evidence>
<evidence type="ECO:0000256" key="6">
    <source>
        <dbReference type="ARBA" id="ARBA00023136"/>
    </source>
</evidence>
<keyword evidence="5 7" id="KW-1133">Transmembrane helix</keyword>
<dbReference type="GO" id="GO:0005886">
    <property type="term" value="C:plasma membrane"/>
    <property type="evidence" value="ECO:0007669"/>
    <property type="project" value="UniProtKB-SubCell"/>
</dbReference>
<evidence type="ECO:0000313" key="8">
    <source>
        <dbReference type="EMBL" id="QTQ11867.1"/>
    </source>
</evidence>
<organism evidence="8 9">
    <name type="scientific">Treponema parvum</name>
    <dbReference type="NCBI Taxonomy" id="138851"/>
    <lineage>
        <taxon>Bacteria</taxon>
        <taxon>Pseudomonadati</taxon>
        <taxon>Spirochaetota</taxon>
        <taxon>Spirochaetia</taxon>
        <taxon>Spirochaetales</taxon>
        <taxon>Treponemataceae</taxon>
        <taxon>Treponema</taxon>
    </lineage>
</organism>
<evidence type="ECO:0000256" key="4">
    <source>
        <dbReference type="ARBA" id="ARBA00022692"/>
    </source>
</evidence>
<dbReference type="RefSeq" id="WP_210116580.1">
    <property type="nucleotide sequence ID" value="NZ_CP054257.1"/>
</dbReference>
<keyword evidence="6 7" id="KW-0472">Membrane</keyword>
<reference evidence="8" key="1">
    <citation type="submission" date="2020-05" db="EMBL/GenBank/DDBJ databases">
        <authorList>
            <person name="Zeng H."/>
            <person name="Chan Y.K."/>
            <person name="Watt R.M."/>
        </authorList>
    </citation>
    <scope>NUCLEOTIDE SEQUENCE</scope>
    <source>
        <strain evidence="8">ATCC 700773</strain>
    </source>
</reference>
<dbReference type="Proteomes" id="UP000671995">
    <property type="component" value="Chromosome"/>
</dbReference>
<evidence type="ECO:0000256" key="5">
    <source>
        <dbReference type="ARBA" id="ARBA00022989"/>
    </source>
</evidence>
<sequence length="193" mass="21258">MIPSQFELFFIFFYIGLFTIGGGLVAITLMQQTIVAKGYISPEKFYNMVAISESTPGPIGMNMATYIGYEFYGIPGSIITTMGQAMPSVICILLIAYFLSGKFHEKPVIKSVFKTLRPATCGMIFVAAVNVFVLALMKLPADLSALIFPATWVTLFRWNALIFYVLALILLFKTKLHPVTIVLAGAVFGVLFL</sequence>
<dbReference type="Pfam" id="PF02417">
    <property type="entry name" value="Chromate_transp"/>
    <property type="match status" value="1"/>
</dbReference>
<evidence type="ECO:0000313" key="9">
    <source>
        <dbReference type="Proteomes" id="UP000671995"/>
    </source>
</evidence>
<dbReference type="InterPro" id="IPR052518">
    <property type="entry name" value="CHR_Transporter"/>
</dbReference>
<evidence type="ECO:0000256" key="2">
    <source>
        <dbReference type="ARBA" id="ARBA00005262"/>
    </source>
</evidence>
<name>A0A975EZX5_9SPIR</name>
<dbReference type="PANTHER" id="PTHR43663">
    <property type="entry name" value="CHROMATE TRANSPORT PROTEIN-RELATED"/>
    <property type="match status" value="1"/>
</dbReference>
<feature type="transmembrane region" description="Helical" evidence="7">
    <location>
        <begin position="7"/>
        <end position="29"/>
    </location>
</feature>
<gene>
    <name evidence="8" type="ORF">HRI96_06435</name>
</gene>
<dbReference type="GO" id="GO:0015109">
    <property type="term" value="F:chromate transmembrane transporter activity"/>
    <property type="evidence" value="ECO:0007669"/>
    <property type="project" value="InterPro"/>
</dbReference>
<comment type="subcellular location">
    <subcellularLocation>
        <location evidence="1">Cell membrane</location>
        <topology evidence="1">Multi-pass membrane protein</topology>
    </subcellularLocation>
</comment>
<evidence type="ECO:0000256" key="1">
    <source>
        <dbReference type="ARBA" id="ARBA00004651"/>
    </source>
</evidence>
<dbReference type="PANTHER" id="PTHR43663:SF1">
    <property type="entry name" value="CHROMATE TRANSPORTER"/>
    <property type="match status" value="1"/>
</dbReference>
<feature type="transmembrane region" description="Helical" evidence="7">
    <location>
        <begin position="119"/>
        <end position="137"/>
    </location>
</feature>
<protein>
    <submittedName>
        <fullName evidence="8">Chromate transporter</fullName>
    </submittedName>
</protein>
<comment type="similarity">
    <text evidence="2">Belongs to the chromate ion transporter (CHR) (TC 2.A.51) family.</text>
</comment>
<evidence type="ECO:0000256" key="3">
    <source>
        <dbReference type="ARBA" id="ARBA00022475"/>
    </source>
</evidence>
<keyword evidence="3" id="KW-1003">Cell membrane</keyword>
<feature type="transmembrane region" description="Helical" evidence="7">
    <location>
        <begin position="78"/>
        <end position="99"/>
    </location>
</feature>
<dbReference type="InterPro" id="IPR003370">
    <property type="entry name" value="Chromate_transpt"/>
</dbReference>
<dbReference type="AlphaFoldDB" id="A0A975EZX5"/>
<reference evidence="8" key="2">
    <citation type="journal article" date="2021" name="Microbiol. Resour. Announc.">
        <title>Complete Genome Sequences of Three Human Oral Treponema parvum Isolates.</title>
        <authorList>
            <person name="Zeng H."/>
            <person name="Watt R.M."/>
        </authorList>
    </citation>
    <scope>NUCLEOTIDE SEQUENCE</scope>
    <source>
        <strain evidence="8">ATCC 700773</strain>
    </source>
</reference>
<proteinExistence type="inferred from homology"/>
<keyword evidence="4 7" id="KW-0812">Transmembrane</keyword>